<protein>
    <recommendedName>
        <fullName evidence="14">Shutoff protein</fullName>
    </recommendedName>
    <alternativeName>
        <fullName evidence="14">100 kDa protein</fullName>
        <shortName evidence="14">p100K</shortName>
    </alternativeName>
    <alternativeName>
        <fullName evidence="14">100K-chaperone protein</fullName>
    </alternativeName>
    <alternativeName>
        <fullName evidence="14">L4-100K</fullName>
    </alternativeName>
    <alternativeName>
        <fullName evidence="14">Shutoff protein 100K</fullName>
    </alternativeName>
</protein>
<evidence type="ECO:0000256" key="13">
    <source>
        <dbReference type="ARBA" id="ARBA00023325"/>
    </source>
</evidence>
<dbReference type="RefSeq" id="YP_007518082.1">
    <property type="nucleotide sequence ID" value="NC_020485.1"/>
</dbReference>
<feature type="region of interest" description="Disordered" evidence="15">
    <location>
        <begin position="1"/>
        <end position="49"/>
    </location>
</feature>
<evidence type="ECO:0000256" key="7">
    <source>
        <dbReference type="ARBA" id="ARBA00022884"/>
    </source>
</evidence>
<dbReference type="InterPro" id="IPR003381">
    <property type="entry name" value="L4"/>
</dbReference>
<dbReference type="GO" id="GO:0043657">
    <property type="term" value="C:host cell"/>
    <property type="evidence" value="ECO:0007669"/>
    <property type="project" value="GOC"/>
</dbReference>
<evidence type="ECO:0000256" key="15">
    <source>
        <dbReference type="SAM" id="MobiDB-lite"/>
    </source>
</evidence>
<feature type="region of interest" description="Disordered" evidence="15">
    <location>
        <begin position="688"/>
        <end position="738"/>
    </location>
</feature>
<keyword evidence="3 14" id="KW-0597">Phosphoprotein</keyword>
<dbReference type="GO" id="GO:0039606">
    <property type="term" value="P:symbiont-mediated suppression of host translation initiation"/>
    <property type="evidence" value="ECO:0007669"/>
    <property type="project" value="UniProtKB-KW"/>
</dbReference>
<gene>
    <name evidence="14" type="primary">L4</name>
</gene>
<dbReference type="Proteomes" id="UP000169225">
    <property type="component" value="Segment"/>
</dbReference>
<keyword evidence="8 14" id="KW-0426">Late protein</keyword>
<accession>F6KSV2</accession>
<comment type="miscellaneous">
    <text evidence="14">All late proteins expressed from the major late promoter are produced by alternative splicing and alternative polyadenylation of the same gene giving rise to non-overlapping ORFs. A leader sequence is present in the N-terminus of all these mRNAs and is recognized by the viral shutoff protein to provide expression although conventional translation via ribosome scanning from the cap has been shut off in the host cell.</text>
</comment>
<feature type="compositionally biased region" description="Basic and acidic residues" evidence="15">
    <location>
        <begin position="729"/>
        <end position="738"/>
    </location>
</feature>
<reference evidence="16 17" key="1">
    <citation type="journal article" date="2009" name="PLoS Pathog.">
        <title>Isolation and characterization of adenoviruses persistently shed from the gastrointestinal tract of non-human primates.</title>
        <authorList>
            <person name="Roy S."/>
            <person name="Vandenberghe L.H."/>
            <person name="Kryazhimskiy S."/>
            <person name="Grant R."/>
            <person name="Calcedo R."/>
            <person name="Yuan X."/>
            <person name="Keough M."/>
            <person name="Sandhu A."/>
            <person name="Wang Q."/>
            <person name="Medina-Jaszek C.A."/>
            <person name="Plotkin J.B."/>
            <person name="Wilson J.M."/>
        </authorList>
    </citation>
    <scope>NUCLEOTIDE SEQUENCE [LARGE SCALE GENOMIC DNA]</scope>
    <source>
        <strain evidence="16">ATCC VR-541</strain>
    </source>
</reference>
<feature type="modified residue" description="Phosphotyrosine; by host" evidence="14">
    <location>
        <position position="325"/>
    </location>
</feature>
<evidence type="ECO:0000256" key="3">
    <source>
        <dbReference type="ARBA" id="ARBA00022553"/>
    </source>
</evidence>
<evidence type="ECO:0000256" key="4">
    <source>
        <dbReference type="ARBA" id="ARBA00022581"/>
    </source>
</evidence>
<feature type="compositionally biased region" description="Low complexity" evidence="15">
    <location>
        <begin position="1"/>
        <end position="25"/>
    </location>
</feature>
<dbReference type="HAMAP" id="MF_04060">
    <property type="entry name" value="ADV_SHUT"/>
    <property type="match status" value="1"/>
</dbReference>
<dbReference type="KEGG" id="vg:14697807"/>
<evidence type="ECO:0000256" key="2">
    <source>
        <dbReference type="ARBA" id="ARBA00022481"/>
    </source>
</evidence>
<dbReference type="GO" id="GO:0039657">
    <property type="term" value="P:symbiont-mediated suppression of host gene expression"/>
    <property type="evidence" value="ECO:0007669"/>
    <property type="project" value="UniProtKB-UniRule"/>
</dbReference>
<dbReference type="EMBL" id="HQ605912">
    <property type="protein sequence ID" value="AEF59057.1"/>
    <property type="molecule type" value="Genomic_DNA"/>
</dbReference>
<evidence type="ECO:0000256" key="5">
    <source>
        <dbReference type="ARBA" id="ARBA00022586"/>
    </source>
</evidence>
<feature type="region of interest" description="Disordered" evidence="15">
    <location>
        <begin position="254"/>
        <end position="274"/>
    </location>
</feature>
<dbReference type="GO" id="GO:0019060">
    <property type="term" value="P:intracellular transport of viral protein in host cell"/>
    <property type="evidence" value="ECO:0007669"/>
    <property type="project" value="UniProtKB-UniRule"/>
</dbReference>
<comment type="PTM">
    <text evidence="14">Methylated. Asymmetric dimethylation by host PRMT1 of the Arg/Gly-rich region may regulate shutoff protein binding to hexon and promote the capsid assembly in the nucleus.</text>
</comment>
<comment type="induction">
    <text evidence="14">Expressed in the late phase of the viral replicative cycle.</text>
</comment>
<evidence type="ECO:0000256" key="14">
    <source>
        <dbReference type="HAMAP-Rule" id="MF_04060"/>
    </source>
</evidence>
<keyword evidence="1 14" id="KW-0813">Transport</keyword>
<feature type="modified residue" description="Phosphotyrosine; by host" evidence="14">
    <location>
        <position position="645"/>
    </location>
</feature>
<organism evidence="16 17">
    <name type="scientific">Simian adenovirus 20</name>
    <dbReference type="NCBI Taxonomy" id="585059"/>
    <lineage>
        <taxon>Viruses</taxon>
        <taxon>Varidnaviria</taxon>
        <taxon>Bamfordvirae</taxon>
        <taxon>Preplasmiviricota</taxon>
        <taxon>Polisuviricotina</taxon>
        <taxon>Pharingeaviricetes</taxon>
        <taxon>Rowavirales</taxon>
        <taxon>Adenoviridae</taxon>
        <taxon>Mastadenovirus</taxon>
        <taxon>Mastadenovirus simiavigesimum</taxon>
        <taxon>Simian mastadenovirus G</taxon>
    </lineage>
</organism>
<dbReference type="Pfam" id="PF02438">
    <property type="entry name" value="Adeno_100"/>
    <property type="match status" value="1"/>
</dbReference>
<keyword evidence="12 14" id="KW-1262">Eukaryotic host gene expression shutoff by virus</keyword>
<evidence type="ECO:0000256" key="10">
    <source>
        <dbReference type="ARBA" id="ARBA00023186"/>
    </source>
</evidence>
<keyword evidence="17" id="KW-1185">Reference proteome</keyword>
<sequence length="738" mass="82649">MEDSFSSCSSDSSSPETESSTLSAENSPRIESDVGYETPPENFSPPPVNTNGWTDYLATGDVLLKHLTRQSIIVKDALQERSAVPLNIQDLSNAYEKILFSPRIPPKRQANGTCEPNPRLNFYPAFAVPEVLATYHIFFQNHKIPLSCRANRTKADRTLYLREGARIPAIACLEEVPKIFEGLGRDEKRAANALEENEESHSSALVELEGDNARLAILKRSIEVTHFAYPAVNLPPKVMSTVMDSLLIKRAKPLNSENENETDEGKPAVTDEELGKWLGTSDPSVLEERRKTMMAVVLVTVQLECLQRFFSHPETLKKIEETLHYTFRHGYVKQACKISNVELSNLISYLGILHENRLGQNVLHSTLKGEARRDYVRDCVFLMLVYTWQTGMGVWQQCLEEENLKELEKLLVRSRRALWTGFDERTSARDLADIIFPPKLLQTLRNGLPDFMSQSILQNFRSFVLERSGILPATSCALPTDFVPLTYPECPPPLWPYTYLFQLANFLMFHSDLAEDNSGEGLLECHCRCNLCTPHRSLVCNTPLLNETQIIGTFEIQGPSDANGGSAESKAGLKLTPGLWTSAYLRKFVPEDYHAHKIQLYENQSKPPKTELTACVITQSNIVSQLQTINKARQEFLLKKGRGVYLDPQTGEELNGPSSAAGCLPHAAQKDPAAVEHDRFGGRGMEQCELQRSGGRPVAGGERRGRGTGGKRGFRRRTLAGRSETPACRFEHRAHTHP</sequence>
<keyword evidence="9 14" id="KW-1190">Host gene expression shutoff by virus</keyword>
<evidence type="ECO:0000256" key="6">
    <source>
        <dbReference type="ARBA" id="ARBA00022809"/>
    </source>
</evidence>
<keyword evidence="4 14" id="KW-0945">Host-virus interaction</keyword>
<proteinExistence type="evidence at transcript level"/>
<comment type="PTM">
    <text evidence="14">Might be cleaved by the viral protease.</text>
</comment>
<evidence type="ECO:0000313" key="17">
    <source>
        <dbReference type="Proteomes" id="UP000169225"/>
    </source>
</evidence>
<comment type="function">
    <text evidence="14">Protein that inhibits host translation while promoting late viral translation by ribosome shunting. Blocks host cap-dependent translation by binding to eIF4G, displacing MKNK1 from cap initiation complexes and preventing EIF4E phosphorylation. Binds to the tripartite leader sequence of viral late mRNAs and recruits host eIF4G, PABPC1/poly-A binding protein and 40S ribosomes subunits on viral mRNAs, allowing ribosome shunting and efficient translation of late viral mRNAs even though conventional translation via ribosome scanning from the cap has been shut off in the host cell. During assembly, acts as a chaperone protein that helps hexon proteins assembly into trimers.</text>
</comment>
<keyword evidence="13 14" id="KW-1075">Inhibition of eukaryotic host translation factors by virus</keyword>
<comment type="subcellular location">
    <subcellularLocation>
        <location evidence="14">Host cytoplasm</location>
    </subcellularLocation>
</comment>
<comment type="subunit">
    <text evidence="14">Monomer. Interacts with hexon protein; this interaction allows chaperoning and trimerization of hexon proteins. Interacts (via N-terminus) with host initiation factor EIF4G (via C-terminus). Interacts (via RRM domain) with viral mRNAs that contain the tripartite leader; this interaction allows ribosome shunting and expression of viral late mRNAs.</text>
</comment>
<evidence type="ECO:0000256" key="12">
    <source>
        <dbReference type="ARBA" id="ARBA00023247"/>
    </source>
</evidence>
<keyword evidence="11 14" id="KW-1035">Host cytoplasm</keyword>
<dbReference type="GO" id="GO:0030430">
    <property type="term" value="C:host cell cytoplasm"/>
    <property type="evidence" value="ECO:0007669"/>
    <property type="project" value="UniProtKB-SubCell"/>
</dbReference>
<keyword evidence="2 14" id="KW-0488">Methylation</keyword>
<comment type="similarity">
    <text evidence="14">Belongs to the adenoviridae shutoff protein family.</text>
</comment>
<evidence type="ECO:0000313" key="16">
    <source>
        <dbReference type="EMBL" id="AEF59057.1"/>
    </source>
</evidence>
<dbReference type="OrthoDB" id="2556at10239"/>
<evidence type="ECO:0000256" key="8">
    <source>
        <dbReference type="ARBA" id="ARBA00022921"/>
    </source>
</evidence>
<keyword evidence="7 14" id="KW-0694">RNA-binding</keyword>
<keyword evidence="6 14" id="KW-1193">Eukaryotic host translation shutoff by virus</keyword>
<comment type="caution">
    <text evidence="14">Lacks conserved residue(s) required for the propagation of feature annotation.</text>
</comment>
<evidence type="ECO:0000256" key="9">
    <source>
        <dbReference type="ARBA" id="ARBA00022995"/>
    </source>
</evidence>
<keyword evidence="10 14" id="KW-0143">Chaperone</keyword>
<name>F6KSV2_9ADEN</name>
<evidence type="ECO:0000256" key="11">
    <source>
        <dbReference type="ARBA" id="ARBA00023200"/>
    </source>
</evidence>
<dbReference type="GO" id="GO:0003723">
    <property type="term" value="F:RNA binding"/>
    <property type="evidence" value="ECO:0007669"/>
    <property type="project" value="UniProtKB-UniRule"/>
</dbReference>
<evidence type="ECO:0000256" key="1">
    <source>
        <dbReference type="ARBA" id="ARBA00022448"/>
    </source>
</evidence>
<comment type="PTM">
    <text evidence="14">Phosphorylated. Tyrosine phosphorylation enhances preferential binding to tripartite leader mRNAs and allows ribosome shunting.</text>
</comment>
<dbReference type="GO" id="GO:0039704">
    <property type="term" value="P:viral translational shunt"/>
    <property type="evidence" value="ECO:0007669"/>
    <property type="project" value="UniProtKB-UniRule"/>
</dbReference>
<keyword evidence="5 14" id="KW-1155">Translational shunt</keyword>